<dbReference type="InterPro" id="IPR005914">
    <property type="entry name" value="Acac_CoA_synth"/>
</dbReference>
<dbReference type="EMBL" id="KV460211">
    <property type="protein sequence ID" value="OBT99810.1"/>
    <property type="molecule type" value="Genomic_DNA"/>
</dbReference>
<evidence type="ECO:0000313" key="2">
    <source>
        <dbReference type="EMBL" id="OBT99810.1"/>
    </source>
</evidence>
<dbReference type="STRING" id="342668.A0A1B8GVI4"/>
<dbReference type="NCBIfam" id="NF002937">
    <property type="entry name" value="PRK03584.1"/>
    <property type="match status" value="1"/>
</dbReference>
<accession>A0A1B8GVI4</accession>
<proteinExistence type="predicted"/>
<dbReference type="PANTHER" id="PTHR42921:SF4">
    <property type="entry name" value="ACETOACETYL-COA SYNTHASE (AFU_ORTHOLOGUE AFUA_8G04770)"/>
    <property type="match status" value="1"/>
</dbReference>
<feature type="domain" description="AMP-dependent synthetase/ligase" evidence="1">
    <location>
        <begin position="113"/>
        <end position="491"/>
    </location>
</feature>
<gene>
    <name evidence="2" type="ORF">VE01_02157</name>
</gene>
<dbReference type="PANTHER" id="PTHR42921">
    <property type="entry name" value="ACETOACETYL-COA SYNTHETASE"/>
    <property type="match status" value="1"/>
</dbReference>
<name>A0A1B8GVI4_9PEZI</name>
<dbReference type="RefSeq" id="XP_018133543.1">
    <property type="nucleotide sequence ID" value="XM_018271668.2"/>
</dbReference>
<dbReference type="SUPFAM" id="SSF56801">
    <property type="entry name" value="Acetyl-CoA synthetase-like"/>
    <property type="match status" value="1"/>
</dbReference>
<dbReference type="InterPro" id="IPR000873">
    <property type="entry name" value="AMP-dep_synth/lig_dom"/>
</dbReference>
<dbReference type="InterPro" id="IPR045851">
    <property type="entry name" value="AMP-bd_C_sf"/>
</dbReference>
<dbReference type="GeneID" id="28835543"/>
<organism evidence="2 3">
    <name type="scientific">Pseudogymnoascus verrucosus</name>
    <dbReference type="NCBI Taxonomy" id="342668"/>
    <lineage>
        <taxon>Eukaryota</taxon>
        <taxon>Fungi</taxon>
        <taxon>Dikarya</taxon>
        <taxon>Ascomycota</taxon>
        <taxon>Pezizomycotina</taxon>
        <taxon>Leotiomycetes</taxon>
        <taxon>Thelebolales</taxon>
        <taxon>Thelebolaceae</taxon>
        <taxon>Pseudogymnoascus</taxon>
    </lineage>
</organism>
<dbReference type="GO" id="GO:0030729">
    <property type="term" value="F:acetoacetate-CoA ligase activity"/>
    <property type="evidence" value="ECO:0007669"/>
    <property type="project" value="InterPro"/>
</dbReference>
<dbReference type="AlphaFoldDB" id="A0A1B8GVI4"/>
<keyword evidence="3" id="KW-1185">Reference proteome</keyword>
<dbReference type="InterPro" id="IPR020845">
    <property type="entry name" value="AMP-binding_CS"/>
</dbReference>
<dbReference type="Gene3D" id="3.30.300.30">
    <property type="match status" value="1"/>
</dbReference>
<dbReference type="Gene3D" id="3.40.50.12780">
    <property type="entry name" value="N-terminal domain of ligase-like"/>
    <property type="match status" value="1"/>
</dbReference>
<dbReference type="GO" id="GO:0006629">
    <property type="term" value="P:lipid metabolic process"/>
    <property type="evidence" value="ECO:0007669"/>
    <property type="project" value="InterPro"/>
</dbReference>
<dbReference type="PROSITE" id="PS00455">
    <property type="entry name" value="AMP_BINDING"/>
    <property type="match status" value="1"/>
</dbReference>
<dbReference type="OrthoDB" id="10253869at2759"/>
<evidence type="ECO:0000259" key="1">
    <source>
        <dbReference type="Pfam" id="PF00501"/>
    </source>
</evidence>
<reference evidence="3" key="2">
    <citation type="journal article" date="2018" name="Nat. Commun.">
        <title>Extreme sensitivity to ultraviolet light in the fungal pathogen causing white-nose syndrome of bats.</title>
        <authorList>
            <person name="Palmer J.M."/>
            <person name="Drees K.P."/>
            <person name="Foster J.T."/>
            <person name="Lindner D.L."/>
        </authorList>
    </citation>
    <scope>NUCLEOTIDE SEQUENCE [LARGE SCALE GENOMIC DNA]</scope>
    <source>
        <strain evidence="3">UAMH 10579</strain>
    </source>
</reference>
<sequence length="685" mass="76003">MASIAPSQNGAATPAVPVPVWRPQQQPSKIPINKYRAHINNKFNTQLRDSHELQKWSVTQPHDFWIDLWSYVGLVPDLPPGTSRAYNPEISMTDVPPFFENATINYAENVLTQPDVKPESIALIGLREGNSLDGEKWSWATLRENVRKVRSGLLRSGIKEGDRVAALISTSTWSIVVFLAAASIGAVFTSIAPDLGVEGCISRLRQVTPSILFADSHVTYKGKQKSNGAKISNIVDKLAIKTEVVLIPTARVEQTNFSTLDHFLSRSKLSDKLQFARVSFSAPLYILYSSGTSGPPKCLVHQHGVIMQHKKIAKLHNSLKPGEVVFQYSSTSWVLWNIMVGHLSAGTTLVLYDGSPTWPNPQQMLKIIEQHKVSYWGASPKYLQALESTRCVPKEEYDLSSLRMVQSGGAHLAAEQYHWFYRAFPADIHLTSVTGGTDIVTSWICTDPAGPLYAGEIQLIALGLDIDIADSVTGESIRGTGESGEMICRQPFPSMPVFMWGDEGNVKYKEAYFDRFDFPCWTQHDWASFNPLTGGATVHGRSDGVLNPQGIRFGSSEIYSITEAPPFIYTIAATLCIGRRRKGKDSDESVFLFVVMRSGENLTDKLLGQLKTAIRTSLSARHVPRYIIQVDDIPMTMNGKKIETLVKQIICSGEMPKQVSSTVANPECLDKFIKFYSVEERMSKL</sequence>
<dbReference type="InterPro" id="IPR042099">
    <property type="entry name" value="ANL_N_sf"/>
</dbReference>
<dbReference type="NCBIfam" id="TIGR01217">
    <property type="entry name" value="ac_ac_CoA_syn"/>
    <property type="match status" value="1"/>
</dbReference>
<reference evidence="2 3" key="1">
    <citation type="submission" date="2016-03" db="EMBL/GenBank/DDBJ databases">
        <title>Comparative genomics of Pseudogymnoascus destructans, the fungus causing white-nose syndrome of bats.</title>
        <authorList>
            <person name="Palmer J.M."/>
            <person name="Drees K.P."/>
            <person name="Foster J.T."/>
            <person name="Lindner D.L."/>
        </authorList>
    </citation>
    <scope>NUCLEOTIDE SEQUENCE [LARGE SCALE GENOMIC DNA]</scope>
    <source>
        <strain evidence="2 3">UAMH 10579</strain>
    </source>
</reference>
<protein>
    <recommendedName>
        <fullName evidence="1">AMP-dependent synthetase/ligase domain-containing protein</fullName>
    </recommendedName>
</protein>
<dbReference type="Pfam" id="PF00501">
    <property type="entry name" value="AMP-binding"/>
    <property type="match status" value="1"/>
</dbReference>
<dbReference type="Proteomes" id="UP000091956">
    <property type="component" value="Unassembled WGS sequence"/>
</dbReference>
<evidence type="ECO:0000313" key="3">
    <source>
        <dbReference type="Proteomes" id="UP000091956"/>
    </source>
</evidence>